<feature type="region of interest" description="Disordered" evidence="7">
    <location>
        <begin position="1"/>
        <end position="22"/>
    </location>
</feature>
<evidence type="ECO:0000256" key="2">
    <source>
        <dbReference type="ARBA" id="ARBA00004127"/>
    </source>
</evidence>
<gene>
    <name evidence="10" type="ORF">QCN29_25940</name>
</gene>
<keyword evidence="5 8" id="KW-1133">Transmembrane helix</keyword>
<feature type="transmembrane region" description="Helical" evidence="8">
    <location>
        <begin position="156"/>
        <end position="178"/>
    </location>
</feature>
<sequence>MTTQTAGASAGTPPPSWLDTERPAARPDIEITEGLNGEPLAYDPAGGHYTRLSRSGAAILTALDGTVTGREFARRAVGAGRPDADGNAERMVLDFLGELRAAGLLTVPPARGRQEAAVRFARSSHMPRRALVGPRVSDVLDPVAAVLRRAPGLFGVLWTAAAVGSLIAAGTVVASQAAAEGPSLSGLGTGWALIVGLMIVQTVVHELSHGVACRFYGVRVREIGIGLLFYLVPAAYVDRTDAYRLRTRGPRAVIALAGVALDMLWLGGWAVLALTASGGAAQLSVVMVWLQLGLLLANLNPLLPTDGYHALEAAFGAVNLRSRALTALRCRILRQAPPSWLAARSRSQRVRYQLFGLVCLVYALAIAVFVARSLALLTGWTA</sequence>
<dbReference type="EMBL" id="JARWBG010000037">
    <property type="protein sequence ID" value="MDH2392161.1"/>
    <property type="molecule type" value="Genomic_DNA"/>
</dbReference>
<dbReference type="InterPro" id="IPR008915">
    <property type="entry name" value="Peptidase_M50"/>
</dbReference>
<feature type="domain" description="Peptidase M50" evidence="9">
    <location>
        <begin position="197"/>
        <end position="264"/>
    </location>
</feature>
<comment type="subcellular location">
    <subcellularLocation>
        <location evidence="2">Endomembrane system</location>
        <topology evidence="2">Multi-pass membrane protein</topology>
    </subcellularLocation>
</comment>
<dbReference type="RefSeq" id="WP_279931175.1">
    <property type="nucleotide sequence ID" value="NZ_JARWBG010000037.1"/>
</dbReference>
<comment type="cofactor">
    <cofactor evidence="1">
        <name>Zn(2+)</name>
        <dbReference type="ChEBI" id="CHEBI:29105"/>
    </cofactor>
</comment>
<evidence type="ECO:0000256" key="6">
    <source>
        <dbReference type="ARBA" id="ARBA00023136"/>
    </source>
</evidence>
<keyword evidence="6 8" id="KW-0472">Membrane</keyword>
<comment type="similarity">
    <text evidence="3">Belongs to the peptidase M50B family.</text>
</comment>
<evidence type="ECO:0000256" key="5">
    <source>
        <dbReference type="ARBA" id="ARBA00022989"/>
    </source>
</evidence>
<keyword evidence="11" id="KW-1185">Reference proteome</keyword>
<accession>A0ABT6HV06</accession>
<dbReference type="Pfam" id="PF05402">
    <property type="entry name" value="PqqD"/>
    <property type="match status" value="1"/>
</dbReference>
<feature type="transmembrane region" description="Helical" evidence="8">
    <location>
        <begin position="253"/>
        <end position="274"/>
    </location>
</feature>
<dbReference type="InterPro" id="IPR008792">
    <property type="entry name" value="PQQD"/>
</dbReference>
<evidence type="ECO:0000256" key="8">
    <source>
        <dbReference type="SAM" id="Phobius"/>
    </source>
</evidence>
<dbReference type="PANTHER" id="PTHR13325">
    <property type="entry name" value="PROTEASE M50 MEMBRANE-BOUND TRANSCRIPTION FACTOR SITE 2 PROTEASE"/>
    <property type="match status" value="1"/>
</dbReference>
<feature type="transmembrane region" description="Helical" evidence="8">
    <location>
        <begin position="354"/>
        <end position="375"/>
    </location>
</feature>
<dbReference type="Proteomes" id="UP001223144">
    <property type="component" value="Unassembled WGS sequence"/>
</dbReference>
<evidence type="ECO:0000259" key="9">
    <source>
        <dbReference type="Pfam" id="PF02163"/>
    </source>
</evidence>
<organism evidence="10 11">
    <name type="scientific">Streptomyces chengmaiensis</name>
    <dbReference type="NCBI Taxonomy" id="3040919"/>
    <lineage>
        <taxon>Bacteria</taxon>
        <taxon>Bacillati</taxon>
        <taxon>Actinomycetota</taxon>
        <taxon>Actinomycetes</taxon>
        <taxon>Kitasatosporales</taxon>
        <taxon>Streptomycetaceae</taxon>
        <taxon>Streptomyces</taxon>
    </lineage>
</organism>
<dbReference type="Pfam" id="PF02163">
    <property type="entry name" value="Peptidase_M50"/>
    <property type="match status" value="1"/>
</dbReference>
<proteinExistence type="inferred from homology"/>
<evidence type="ECO:0000256" key="3">
    <source>
        <dbReference type="ARBA" id="ARBA00007931"/>
    </source>
</evidence>
<comment type="caution">
    <text evidence="10">The sequence shown here is derived from an EMBL/GenBank/DDBJ whole genome shotgun (WGS) entry which is preliminary data.</text>
</comment>
<evidence type="ECO:0000313" key="11">
    <source>
        <dbReference type="Proteomes" id="UP001223144"/>
    </source>
</evidence>
<protein>
    <recommendedName>
        <fullName evidence="9">Peptidase M50 domain-containing protein</fullName>
    </recommendedName>
</protein>
<name>A0ABT6HV06_9ACTN</name>
<keyword evidence="4 8" id="KW-0812">Transmembrane</keyword>
<evidence type="ECO:0000256" key="7">
    <source>
        <dbReference type="SAM" id="MobiDB-lite"/>
    </source>
</evidence>
<feature type="transmembrane region" description="Helical" evidence="8">
    <location>
        <begin position="184"/>
        <end position="204"/>
    </location>
</feature>
<evidence type="ECO:0000256" key="4">
    <source>
        <dbReference type="ARBA" id="ARBA00022692"/>
    </source>
</evidence>
<evidence type="ECO:0000256" key="1">
    <source>
        <dbReference type="ARBA" id="ARBA00001947"/>
    </source>
</evidence>
<evidence type="ECO:0000313" key="10">
    <source>
        <dbReference type="EMBL" id="MDH2392161.1"/>
    </source>
</evidence>
<dbReference type="InterPro" id="IPR001193">
    <property type="entry name" value="MBTPS2"/>
</dbReference>
<reference evidence="10 11" key="1">
    <citation type="submission" date="2023-04" db="EMBL/GenBank/DDBJ databases">
        <title>Streptomyces chengmaiensis sp. nov. isolated from the stem of mangrove plant in Hainan.</title>
        <authorList>
            <person name="Huang X."/>
            <person name="Zhou S."/>
            <person name="Chu X."/>
            <person name="Xie Y."/>
            <person name="Lin Y."/>
        </authorList>
    </citation>
    <scope>NUCLEOTIDE SEQUENCE [LARGE SCALE GENOMIC DNA]</scope>
    <source>
        <strain evidence="10 11">HNM0663</strain>
    </source>
</reference>
<dbReference type="PANTHER" id="PTHR13325:SF3">
    <property type="entry name" value="MEMBRANE-BOUND TRANSCRIPTION FACTOR SITE-2 PROTEASE"/>
    <property type="match status" value="1"/>
</dbReference>